<dbReference type="SUPFAM" id="SSF53649">
    <property type="entry name" value="Alkaline phosphatase-like"/>
    <property type="match status" value="1"/>
</dbReference>
<sequence>MGRRGETMESREKAVQLVRERTRFSPERPSWVRPSYEGLGIVNLPWSILTTLGAMPGGTPVSDDLWPSHLTQGVEAVLLIIIDGLGYERLERAMADGEVPGLARLAQEGVLFPLTSVLPSTTVAALTALATGEPPARHGLIGFTAFLREFGMLSNLLFWSPLGRFPSYANAGLEPRQFLPVPTIAERAASVGIRSTVVSPEAFRDTPLTKMQTAGAEFRGYRTAGEFVAHAHAALAQPGRQLVTLYWDSLDTLGHFAGPESVAWQIELRQLDRLIAEELIARLPRRDVLVVLTADHGMVPLDPTRQRPLSDPTLLAHLALPPAGERRAVYLHPLPGRAADVLDRVRQLAADDGVILAGSELLEEGLFGPPPYHPEAQYRVGELVLLAVGAASFPWDPPGAQLRPFFGAHASLESAEQLVPCLLWRP</sequence>
<dbReference type="InterPro" id="IPR002591">
    <property type="entry name" value="Phosphodiest/P_Trfase"/>
</dbReference>
<gene>
    <name evidence="1" type="ORF">ENP47_12395</name>
</gene>
<proteinExistence type="predicted"/>
<dbReference type="InterPro" id="IPR017850">
    <property type="entry name" value="Alkaline_phosphatase_core_sf"/>
</dbReference>
<accession>A0A7C1XFA9</accession>
<evidence type="ECO:0000313" key="1">
    <source>
        <dbReference type="EMBL" id="HEF66378.1"/>
    </source>
</evidence>
<dbReference type="GO" id="GO:0016787">
    <property type="term" value="F:hydrolase activity"/>
    <property type="evidence" value="ECO:0007669"/>
    <property type="project" value="UniProtKB-ARBA"/>
</dbReference>
<comment type="caution">
    <text evidence="1">The sequence shown here is derived from an EMBL/GenBank/DDBJ whole genome shotgun (WGS) entry which is preliminary data.</text>
</comment>
<dbReference type="PANTHER" id="PTHR10151">
    <property type="entry name" value="ECTONUCLEOTIDE PYROPHOSPHATASE/PHOSPHODIESTERASE"/>
    <property type="match status" value="1"/>
</dbReference>
<reference evidence="1" key="1">
    <citation type="journal article" date="2020" name="mSystems">
        <title>Genome- and Community-Level Interaction Insights into Carbon Utilization and Element Cycling Functions of Hydrothermarchaeota in Hydrothermal Sediment.</title>
        <authorList>
            <person name="Zhou Z."/>
            <person name="Liu Y."/>
            <person name="Xu W."/>
            <person name="Pan J."/>
            <person name="Luo Z.H."/>
            <person name="Li M."/>
        </authorList>
    </citation>
    <scope>NUCLEOTIDE SEQUENCE [LARGE SCALE GENOMIC DNA]</scope>
    <source>
        <strain evidence="1">SpSt-222</strain>
    </source>
</reference>
<dbReference type="AlphaFoldDB" id="A0A7C1XFA9"/>
<dbReference type="Gene3D" id="3.40.720.10">
    <property type="entry name" value="Alkaline Phosphatase, subunit A"/>
    <property type="match status" value="1"/>
</dbReference>
<dbReference type="Pfam" id="PF01663">
    <property type="entry name" value="Phosphodiest"/>
    <property type="match status" value="1"/>
</dbReference>
<dbReference type="EMBL" id="DSJL01000011">
    <property type="protein sequence ID" value="HEF66378.1"/>
    <property type="molecule type" value="Genomic_DNA"/>
</dbReference>
<protein>
    <submittedName>
        <fullName evidence="1">Alkaline phosphatase family protein</fullName>
    </submittedName>
</protein>
<organism evidence="1">
    <name type="scientific">Thermomicrobium roseum</name>
    <dbReference type="NCBI Taxonomy" id="500"/>
    <lineage>
        <taxon>Bacteria</taxon>
        <taxon>Pseudomonadati</taxon>
        <taxon>Thermomicrobiota</taxon>
        <taxon>Thermomicrobia</taxon>
        <taxon>Thermomicrobiales</taxon>
        <taxon>Thermomicrobiaceae</taxon>
        <taxon>Thermomicrobium</taxon>
    </lineage>
</organism>
<dbReference type="PANTHER" id="PTHR10151:SF120">
    <property type="entry name" value="BIS(5'-ADENOSYL)-TRIPHOSPHATASE"/>
    <property type="match status" value="1"/>
</dbReference>
<name>A0A7C1XFA9_THERO</name>